<name>A0A0C3E8B2_9AGAM</name>
<evidence type="ECO:0000313" key="1">
    <source>
        <dbReference type="EMBL" id="KIM64604.1"/>
    </source>
</evidence>
<dbReference type="HOGENOM" id="CLU_006344_1_2_1"/>
<proteinExistence type="predicted"/>
<feature type="non-terminal residue" evidence="1">
    <location>
        <position position="1"/>
    </location>
</feature>
<gene>
    <name evidence="1" type="ORF">SCLCIDRAFT_114703</name>
</gene>
<dbReference type="STRING" id="1036808.A0A0C3E8B2"/>
<protein>
    <submittedName>
        <fullName evidence="1">Uncharacterized protein</fullName>
    </submittedName>
</protein>
<dbReference type="AlphaFoldDB" id="A0A0C3E8B2"/>
<organism evidence="1 2">
    <name type="scientific">Scleroderma citrinum Foug A</name>
    <dbReference type="NCBI Taxonomy" id="1036808"/>
    <lineage>
        <taxon>Eukaryota</taxon>
        <taxon>Fungi</taxon>
        <taxon>Dikarya</taxon>
        <taxon>Basidiomycota</taxon>
        <taxon>Agaricomycotina</taxon>
        <taxon>Agaricomycetes</taxon>
        <taxon>Agaricomycetidae</taxon>
        <taxon>Boletales</taxon>
        <taxon>Sclerodermatineae</taxon>
        <taxon>Sclerodermataceae</taxon>
        <taxon>Scleroderma</taxon>
    </lineage>
</organism>
<dbReference type="EMBL" id="KN822027">
    <property type="protein sequence ID" value="KIM64604.1"/>
    <property type="molecule type" value="Genomic_DNA"/>
</dbReference>
<sequence>VPPFPGLRRFPQGRHFKQWTGDDSKALMKVYLPAIEGHLPQEVISTFRAFLEFCYTVQRNVLTVKDLDYLDEVLTRFHRHRKFFKTTGVVTTFSLPRQHSMKHYKQLIQLFGAPNGLCSSITESKHVKAVKKPYRRTSKYRALGQMLIINQRLDKLAASRIDFKSWGMLEGTCLSMQLSASIDDVQDDCEDVDRRKVKAHVHLAQTHQRNRARTVVALADELNIPNLLELVRQFLCGQLYPDAHDPTTISHLECPGYHGNISIYNSASLTFYAPSDLSGVGGMRREYIQATPAWRQDGPQYDCMFIITDPELEGMRGMDVARVLCFFVFKTQGKQYPCAVVWWFDRIGDMPDETTGMWMVHPSFIWGQQPNFAVIHVDAIFRAAHLIPIFGRELVPLEIKPYHCYNIYRGFYVNKFADHHAFEVAF</sequence>
<accession>A0A0C3E8B2</accession>
<dbReference type="Proteomes" id="UP000053989">
    <property type="component" value="Unassembled WGS sequence"/>
</dbReference>
<reference evidence="2" key="2">
    <citation type="submission" date="2015-01" db="EMBL/GenBank/DDBJ databases">
        <title>Evolutionary Origins and Diversification of the Mycorrhizal Mutualists.</title>
        <authorList>
            <consortium name="DOE Joint Genome Institute"/>
            <consortium name="Mycorrhizal Genomics Consortium"/>
            <person name="Kohler A."/>
            <person name="Kuo A."/>
            <person name="Nagy L.G."/>
            <person name="Floudas D."/>
            <person name="Copeland A."/>
            <person name="Barry K.W."/>
            <person name="Cichocki N."/>
            <person name="Veneault-Fourrey C."/>
            <person name="LaButti K."/>
            <person name="Lindquist E.A."/>
            <person name="Lipzen A."/>
            <person name="Lundell T."/>
            <person name="Morin E."/>
            <person name="Murat C."/>
            <person name="Riley R."/>
            <person name="Ohm R."/>
            <person name="Sun H."/>
            <person name="Tunlid A."/>
            <person name="Henrissat B."/>
            <person name="Grigoriev I.V."/>
            <person name="Hibbett D.S."/>
            <person name="Martin F."/>
        </authorList>
    </citation>
    <scope>NUCLEOTIDE SEQUENCE [LARGE SCALE GENOMIC DNA]</scope>
    <source>
        <strain evidence="2">Foug A</strain>
    </source>
</reference>
<reference evidence="1 2" key="1">
    <citation type="submission" date="2014-04" db="EMBL/GenBank/DDBJ databases">
        <authorList>
            <consortium name="DOE Joint Genome Institute"/>
            <person name="Kuo A."/>
            <person name="Kohler A."/>
            <person name="Nagy L.G."/>
            <person name="Floudas D."/>
            <person name="Copeland A."/>
            <person name="Barry K.W."/>
            <person name="Cichocki N."/>
            <person name="Veneault-Fourrey C."/>
            <person name="LaButti K."/>
            <person name="Lindquist E.A."/>
            <person name="Lipzen A."/>
            <person name="Lundell T."/>
            <person name="Morin E."/>
            <person name="Murat C."/>
            <person name="Sun H."/>
            <person name="Tunlid A."/>
            <person name="Henrissat B."/>
            <person name="Grigoriev I.V."/>
            <person name="Hibbett D.S."/>
            <person name="Martin F."/>
            <person name="Nordberg H.P."/>
            <person name="Cantor M.N."/>
            <person name="Hua S.X."/>
        </authorList>
    </citation>
    <scope>NUCLEOTIDE SEQUENCE [LARGE SCALE GENOMIC DNA]</scope>
    <source>
        <strain evidence="1 2">Foug A</strain>
    </source>
</reference>
<dbReference type="InParanoid" id="A0A0C3E8B2"/>
<dbReference type="OrthoDB" id="3199698at2759"/>
<keyword evidence="2" id="KW-1185">Reference proteome</keyword>
<evidence type="ECO:0000313" key="2">
    <source>
        <dbReference type="Proteomes" id="UP000053989"/>
    </source>
</evidence>